<name>A0AAW5TGL4_9LACT</name>
<accession>A0AAW5TGL4</accession>
<protein>
    <submittedName>
        <fullName evidence="1">Uncharacterized protein</fullName>
    </submittedName>
</protein>
<organism evidence="1 2">
    <name type="scientific">Lactococcus lactis</name>
    <dbReference type="NCBI Taxonomy" id="1358"/>
    <lineage>
        <taxon>Bacteria</taxon>
        <taxon>Bacillati</taxon>
        <taxon>Bacillota</taxon>
        <taxon>Bacilli</taxon>
        <taxon>Lactobacillales</taxon>
        <taxon>Streptococcaceae</taxon>
        <taxon>Lactococcus</taxon>
    </lineage>
</organism>
<reference evidence="1" key="1">
    <citation type="submission" date="2023-08" db="EMBL/GenBank/DDBJ databases">
        <title>Genomic analyses of the natural microbiome of Caenorhabditis elegans.</title>
        <authorList>
            <person name="Samuel B."/>
        </authorList>
    </citation>
    <scope>NUCLEOTIDE SEQUENCE</scope>
    <source>
        <strain evidence="1">BIGb0220</strain>
    </source>
</reference>
<dbReference type="RefSeq" id="WP_264653750.1">
    <property type="nucleotide sequence ID" value="NZ_JAOQNN010000001.1"/>
</dbReference>
<sequence>MYIITLGTLRRLGNNGGATVRLYDGSVYRLTPDCALSETKEKAIIRGEYCWVTIEKDFKELYPHIRTIQLQGQVIARRNKSGQLESLDRSYGKKVEEKQK</sequence>
<dbReference type="Proteomes" id="UP001207687">
    <property type="component" value="Unassembled WGS sequence"/>
</dbReference>
<dbReference type="AlphaFoldDB" id="A0AAW5TGL4"/>
<proteinExistence type="predicted"/>
<evidence type="ECO:0000313" key="1">
    <source>
        <dbReference type="EMBL" id="MCW2280174.1"/>
    </source>
</evidence>
<evidence type="ECO:0000313" key="2">
    <source>
        <dbReference type="Proteomes" id="UP001207687"/>
    </source>
</evidence>
<gene>
    <name evidence="1" type="ORF">M2256_000632</name>
</gene>
<comment type="caution">
    <text evidence="1">The sequence shown here is derived from an EMBL/GenBank/DDBJ whole genome shotgun (WGS) entry which is preliminary data.</text>
</comment>
<dbReference type="EMBL" id="JAOQNN010000001">
    <property type="protein sequence ID" value="MCW2280174.1"/>
    <property type="molecule type" value="Genomic_DNA"/>
</dbReference>